<name>A0AAE0HDI1_9PEZI</name>
<comment type="caution">
    <text evidence="1">The sequence shown here is derived from an EMBL/GenBank/DDBJ whole genome shotgun (WGS) entry which is preliminary data.</text>
</comment>
<proteinExistence type="predicted"/>
<evidence type="ECO:0000313" key="2">
    <source>
        <dbReference type="Proteomes" id="UP001278766"/>
    </source>
</evidence>
<dbReference type="AlphaFoldDB" id="A0AAE0HDI1"/>
<evidence type="ECO:0000313" key="1">
    <source>
        <dbReference type="EMBL" id="KAK3294549.1"/>
    </source>
</evidence>
<reference evidence="1" key="2">
    <citation type="submission" date="2023-06" db="EMBL/GenBank/DDBJ databases">
        <authorList>
            <consortium name="Lawrence Berkeley National Laboratory"/>
            <person name="Haridas S."/>
            <person name="Hensen N."/>
            <person name="Bonometti L."/>
            <person name="Westerberg I."/>
            <person name="Brannstrom I.O."/>
            <person name="Guillou S."/>
            <person name="Cros-Aarteil S."/>
            <person name="Calhoun S."/>
            <person name="Kuo A."/>
            <person name="Mondo S."/>
            <person name="Pangilinan J."/>
            <person name="Riley R."/>
            <person name="Labutti K."/>
            <person name="Andreopoulos B."/>
            <person name="Lipzen A."/>
            <person name="Chen C."/>
            <person name="Yanf M."/>
            <person name="Daum C."/>
            <person name="Ng V."/>
            <person name="Clum A."/>
            <person name="Steindorff A."/>
            <person name="Ohm R."/>
            <person name="Martin F."/>
            <person name="Silar P."/>
            <person name="Natvig D."/>
            <person name="Lalanne C."/>
            <person name="Gautier V."/>
            <person name="Ament-Velasquez S.L."/>
            <person name="Kruys A."/>
            <person name="Hutchinson M.I."/>
            <person name="Powell A.J."/>
            <person name="Barry K."/>
            <person name="Miller A.N."/>
            <person name="Grigoriev I.V."/>
            <person name="Debuchy R."/>
            <person name="Gladieux P."/>
            <person name="Thoren M.H."/>
            <person name="Johannesson H."/>
        </authorList>
    </citation>
    <scope>NUCLEOTIDE SEQUENCE</scope>
    <source>
        <strain evidence="1">CBS 168.71</strain>
    </source>
</reference>
<dbReference type="EMBL" id="JAUEPN010000005">
    <property type="protein sequence ID" value="KAK3294549.1"/>
    <property type="molecule type" value="Genomic_DNA"/>
</dbReference>
<keyword evidence="2" id="KW-1185">Reference proteome</keyword>
<accession>A0AAE0HDI1</accession>
<dbReference type="Proteomes" id="UP001278766">
    <property type="component" value="Unassembled WGS sequence"/>
</dbReference>
<protein>
    <submittedName>
        <fullName evidence="1">Thioredoxin reductase</fullName>
    </submittedName>
</protein>
<organism evidence="1 2">
    <name type="scientific">Chaetomium fimeti</name>
    <dbReference type="NCBI Taxonomy" id="1854472"/>
    <lineage>
        <taxon>Eukaryota</taxon>
        <taxon>Fungi</taxon>
        <taxon>Dikarya</taxon>
        <taxon>Ascomycota</taxon>
        <taxon>Pezizomycotina</taxon>
        <taxon>Sordariomycetes</taxon>
        <taxon>Sordariomycetidae</taxon>
        <taxon>Sordariales</taxon>
        <taxon>Chaetomiaceae</taxon>
        <taxon>Chaetomium</taxon>
    </lineage>
</organism>
<reference evidence="1" key="1">
    <citation type="journal article" date="2023" name="Mol. Phylogenet. Evol.">
        <title>Genome-scale phylogeny and comparative genomics of the fungal order Sordariales.</title>
        <authorList>
            <person name="Hensen N."/>
            <person name="Bonometti L."/>
            <person name="Westerberg I."/>
            <person name="Brannstrom I.O."/>
            <person name="Guillou S."/>
            <person name="Cros-Aarteil S."/>
            <person name="Calhoun S."/>
            <person name="Haridas S."/>
            <person name="Kuo A."/>
            <person name="Mondo S."/>
            <person name="Pangilinan J."/>
            <person name="Riley R."/>
            <person name="LaButti K."/>
            <person name="Andreopoulos B."/>
            <person name="Lipzen A."/>
            <person name="Chen C."/>
            <person name="Yan M."/>
            <person name="Daum C."/>
            <person name="Ng V."/>
            <person name="Clum A."/>
            <person name="Steindorff A."/>
            <person name="Ohm R.A."/>
            <person name="Martin F."/>
            <person name="Silar P."/>
            <person name="Natvig D.O."/>
            <person name="Lalanne C."/>
            <person name="Gautier V."/>
            <person name="Ament-Velasquez S.L."/>
            <person name="Kruys A."/>
            <person name="Hutchinson M.I."/>
            <person name="Powell A.J."/>
            <person name="Barry K."/>
            <person name="Miller A.N."/>
            <person name="Grigoriev I.V."/>
            <person name="Debuchy R."/>
            <person name="Gladieux P."/>
            <person name="Hiltunen Thoren M."/>
            <person name="Johannesson H."/>
        </authorList>
    </citation>
    <scope>NUCLEOTIDE SEQUENCE</scope>
    <source>
        <strain evidence="1">CBS 168.71</strain>
    </source>
</reference>
<dbReference type="RefSeq" id="XP_062658063.1">
    <property type="nucleotide sequence ID" value="XM_062799050.1"/>
</dbReference>
<sequence length="248" mass="27262">MERFAESLATALNAAGIPCVLWGQYLLQVHGASTIVCAIDFVIPDESLEAAKEVIKTGHFSIPVYACADTMTCLSGNSPGRTHPHPSIHMHMDLGTTQSVGLYVQSETLWFLPPLSATLASPKTNPLPPYFALASDRTALPTDEMTTGRGIFNSDETVVIVPKAHTMTEALMRIMARDNGKTVGGNSVPHFCYIFFFIERRGILDINLLPESLKKFYEEFRDGPAAIGQIEIKLKRALGIPVPLRFYH</sequence>
<gene>
    <name evidence="1" type="ORF">B0H64DRAFT_190022</name>
</gene>
<dbReference type="GeneID" id="87835998"/>